<reference evidence="1 2" key="1">
    <citation type="submission" date="2018-03" db="EMBL/GenBank/DDBJ databases">
        <authorList>
            <person name="Gully D."/>
        </authorList>
    </citation>
    <scope>NUCLEOTIDE SEQUENCE [LARGE SCALE GENOMIC DNA]</scope>
    <source>
        <strain evidence="1">ORS3257</strain>
    </source>
</reference>
<evidence type="ECO:0000313" key="2">
    <source>
        <dbReference type="Proteomes" id="UP000246085"/>
    </source>
</evidence>
<sequence length="75" mass="8176">MHEKILLEPATPSATKFGAIAVTVINGPFVRPRLNDVILMNAGLAKLIPQDLVYSRTAPNVAHVSSEQAHRKKCE</sequence>
<dbReference type="AlphaFoldDB" id="A0A2U3PS16"/>
<gene>
    <name evidence="1" type="ORF">BRAD3257_0752</name>
</gene>
<dbReference type="KEGG" id="bvz:BRAD3257_0752"/>
<organism evidence="1 2">
    <name type="scientific">Bradyrhizobium vignae</name>
    <dbReference type="NCBI Taxonomy" id="1549949"/>
    <lineage>
        <taxon>Bacteria</taxon>
        <taxon>Pseudomonadati</taxon>
        <taxon>Pseudomonadota</taxon>
        <taxon>Alphaproteobacteria</taxon>
        <taxon>Hyphomicrobiales</taxon>
        <taxon>Nitrobacteraceae</taxon>
        <taxon>Bradyrhizobium</taxon>
    </lineage>
</organism>
<dbReference type="EMBL" id="LS398110">
    <property type="protein sequence ID" value="SPP91909.1"/>
    <property type="molecule type" value="Genomic_DNA"/>
</dbReference>
<accession>A0A2U3PS16</accession>
<protein>
    <submittedName>
        <fullName evidence="1">Uncharacterized protein</fullName>
    </submittedName>
</protein>
<name>A0A2U3PS16_9BRAD</name>
<dbReference type="Proteomes" id="UP000246085">
    <property type="component" value="Chromosome BRAD3257"/>
</dbReference>
<evidence type="ECO:0000313" key="1">
    <source>
        <dbReference type="EMBL" id="SPP91909.1"/>
    </source>
</evidence>
<proteinExistence type="predicted"/>